<dbReference type="Proteomes" id="UP000815325">
    <property type="component" value="Unassembled WGS sequence"/>
</dbReference>
<feature type="transmembrane region" description="Helical" evidence="2">
    <location>
        <begin position="6"/>
        <end position="27"/>
    </location>
</feature>
<evidence type="ECO:0000256" key="1">
    <source>
        <dbReference type="SAM" id="MobiDB-lite"/>
    </source>
</evidence>
<keyword evidence="2" id="KW-0472">Membrane</keyword>
<sequence length="171" mass="17647">MPSGSALEYALAGSSAFVLGCISAALARRDRKQVLGSDVEYLIRRAQALERQQAKKDRKEGKAGGGEGSEPGQKEEARGKSTEPGATLEHLAQAMRETGAVHRLQAVAAGQAGPSTGPPPPGGSLGGGGMMPPSMPPPPPQEPQGLSKKDLEETMNKMLMPPGQQVGSAVR</sequence>
<comment type="caution">
    <text evidence="3">The sequence shown here is derived from an EMBL/GenBank/DDBJ whole genome shotgun (WGS) entry which is preliminary data.</text>
</comment>
<keyword evidence="2" id="KW-0812">Transmembrane</keyword>
<reference evidence="3" key="1">
    <citation type="submission" date="2017-08" db="EMBL/GenBank/DDBJ databases">
        <authorList>
            <person name="Polle J.E."/>
            <person name="Barry K."/>
            <person name="Cushman J."/>
            <person name="Schmutz J."/>
            <person name="Tran D."/>
            <person name="Hathwaick L.T."/>
            <person name="Yim W.C."/>
            <person name="Jenkins J."/>
            <person name="Mckie-Krisberg Z.M."/>
            <person name="Prochnik S."/>
            <person name="Lindquist E."/>
            <person name="Dockter R.B."/>
            <person name="Adam C."/>
            <person name="Molina H."/>
            <person name="Bunkerborg J."/>
            <person name="Jin E."/>
            <person name="Buchheim M."/>
            <person name="Magnuson J."/>
        </authorList>
    </citation>
    <scope>NUCLEOTIDE SEQUENCE</scope>
    <source>
        <strain evidence="3">CCAP 19/18</strain>
    </source>
</reference>
<organism evidence="3 4">
    <name type="scientific">Dunaliella salina</name>
    <name type="common">Green alga</name>
    <name type="synonym">Protococcus salinus</name>
    <dbReference type="NCBI Taxonomy" id="3046"/>
    <lineage>
        <taxon>Eukaryota</taxon>
        <taxon>Viridiplantae</taxon>
        <taxon>Chlorophyta</taxon>
        <taxon>core chlorophytes</taxon>
        <taxon>Chlorophyceae</taxon>
        <taxon>CS clade</taxon>
        <taxon>Chlamydomonadales</taxon>
        <taxon>Dunaliellaceae</taxon>
        <taxon>Dunaliella</taxon>
    </lineage>
</organism>
<evidence type="ECO:0000313" key="3">
    <source>
        <dbReference type="EMBL" id="KAF5831313.1"/>
    </source>
</evidence>
<evidence type="ECO:0000313" key="4">
    <source>
        <dbReference type="Proteomes" id="UP000815325"/>
    </source>
</evidence>
<dbReference type="EMBL" id="MU069958">
    <property type="protein sequence ID" value="KAF5831313.1"/>
    <property type="molecule type" value="Genomic_DNA"/>
</dbReference>
<feature type="compositionally biased region" description="Pro residues" evidence="1">
    <location>
        <begin position="133"/>
        <end position="142"/>
    </location>
</feature>
<name>A0ABQ7G9N1_DUNSA</name>
<feature type="compositionally biased region" description="Basic and acidic residues" evidence="1">
    <location>
        <begin position="52"/>
        <end position="62"/>
    </location>
</feature>
<keyword evidence="2" id="KW-1133">Transmembrane helix</keyword>
<evidence type="ECO:0000256" key="2">
    <source>
        <dbReference type="SAM" id="Phobius"/>
    </source>
</evidence>
<proteinExistence type="predicted"/>
<accession>A0ABQ7G9N1</accession>
<feature type="region of interest" description="Disordered" evidence="1">
    <location>
        <begin position="50"/>
        <end position="171"/>
    </location>
</feature>
<feature type="compositionally biased region" description="Basic and acidic residues" evidence="1">
    <location>
        <begin position="72"/>
        <end position="81"/>
    </location>
</feature>
<protein>
    <submittedName>
        <fullName evidence="3">Uncharacterized protein</fullName>
    </submittedName>
</protein>
<gene>
    <name evidence="3" type="ORF">DUNSADRAFT_13314</name>
</gene>
<keyword evidence="4" id="KW-1185">Reference proteome</keyword>